<protein>
    <submittedName>
        <fullName evidence="1">Uncharacterized protein</fullName>
    </submittedName>
</protein>
<feature type="non-terminal residue" evidence="1">
    <location>
        <position position="1"/>
    </location>
</feature>
<keyword evidence="2" id="KW-1185">Reference proteome</keyword>
<reference evidence="2" key="1">
    <citation type="submission" date="2016-06" db="EMBL/GenBank/DDBJ databases">
        <title>Parallel loss of symbiosis genes in relatives of nitrogen-fixing non-legume Parasponia.</title>
        <authorList>
            <person name="Van Velzen R."/>
            <person name="Holmer R."/>
            <person name="Bu F."/>
            <person name="Rutten L."/>
            <person name="Van Zeijl A."/>
            <person name="Liu W."/>
            <person name="Santuari L."/>
            <person name="Cao Q."/>
            <person name="Sharma T."/>
            <person name="Shen D."/>
            <person name="Roswanjaya Y."/>
            <person name="Wardhani T."/>
            <person name="Kalhor M.S."/>
            <person name="Jansen J."/>
            <person name="Van den Hoogen J."/>
            <person name="Gungor B."/>
            <person name="Hartog M."/>
            <person name="Hontelez J."/>
            <person name="Verver J."/>
            <person name="Yang W.-C."/>
            <person name="Schijlen E."/>
            <person name="Repin R."/>
            <person name="Schilthuizen M."/>
            <person name="Schranz E."/>
            <person name="Heidstra R."/>
            <person name="Miyata K."/>
            <person name="Fedorova E."/>
            <person name="Kohlen W."/>
            <person name="Bisseling T."/>
            <person name="Smit S."/>
            <person name="Geurts R."/>
        </authorList>
    </citation>
    <scope>NUCLEOTIDE SEQUENCE [LARGE SCALE GENOMIC DNA]</scope>
    <source>
        <strain evidence="2">cv. WU1-14</strain>
    </source>
</reference>
<proteinExistence type="predicted"/>
<dbReference type="EMBL" id="JXTB01000052">
    <property type="protein sequence ID" value="PON70087.1"/>
    <property type="molecule type" value="Genomic_DNA"/>
</dbReference>
<evidence type="ECO:0000313" key="2">
    <source>
        <dbReference type="Proteomes" id="UP000237105"/>
    </source>
</evidence>
<evidence type="ECO:0000313" key="1">
    <source>
        <dbReference type="EMBL" id="PON70087.1"/>
    </source>
</evidence>
<name>A0A2P5D9X5_PARAD</name>
<gene>
    <name evidence="1" type="ORF">PanWU01x14_082620</name>
</gene>
<accession>A0A2P5D9X5</accession>
<organism evidence="1 2">
    <name type="scientific">Parasponia andersonii</name>
    <name type="common">Sponia andersonii</name>
    <dbReference type="NCBI Taxonomy" id="3476"/>
    <lineage>
        <taxon>Eukaryota</taxon>
        <taxon>Viridiplantae</taxon>
        <taxon>Streptophyta</taxon>
        <taxon>Embryophyta</taxon>
        <taxon>Tracheophyta</taxon>
        <taxon>Spermatophyta</taxon>
        <taxon>Magnoliopsida</taxon>
        <taxon>eudicotyledons</taxon>
        <taxon>Gunneridae</taxon>
        <taxon>Pentapetalae</taxon>
        <taxon>rosids</taxon>
        <taxon>fabids</taxon>
        <taxon>Rosales</taxon>
        <taxon>Cannabaceae</taxon>
        <taxon>Parasponia</taxon>
    </lineage>
</organism>
<dbReference type="Proteomes" id="UP000237105">
    <property type="component" value="Unassembled WGS sequence"/>
</dbReference>
<sequence>ILTQTLLNKENIQIFTLYINLDPITFTFLKSTHGLKNSVLFTPSLVDTTFTNYNQSSTKSIQYSTYTFSISMPWDKRKDLTKKKIIKQRSQIQHRPFISCHITRGPHFLRGKA</sequence>
<dbReference type="AlphaFoldDB" id="A0A2P5D9X5"/>
<comment type="caution">
    <text evidence="1">The sequence shown here is derived from an EMBL/GenBank/DDBJ whole genome shotgun (WGS) entry which is preliminary data.</text>
</comment>